<accession>A0A8H6NMH9</accession>
<feature type="compositionally biased region" description="Basic and acidic residues" evidence="1">
    <location>
        <begin position="63"/>
        <end position="75"/>
    </location>
</feature>
<feature type="region of interest" description="Disordered" evidence="1">
    <location>
        <begin position="56"/>
        <end position="77"/>
    </location>
</feature>
<evidence type="ECO:0000313" key="2">
    <source>
        <dbReference type="EMBL" id="KAF6838263.1"/>
    </source>
</evidence>
<evidence type="ECO:0000256" key="1">
    <source>
        <dbReference type="SAM" id="MobiDB-lite"/>
    </source>
</evidence>
<keyword evidence="3" id="KW-1185">Reference proteome</keyword>
<reference evidence="2" key="1">
    <citation type="journal article" date="2020" name="Phytopathology">
        <title>Genome Sequence Resources of Colletotrichum truncatum, C. plurivorum, C. musicola, and C. sojae: Four Species Pathogenic to Soybean (Glycine max).</title>
        <authorList>
            <person name="Rogerio F."/>
            <person name="Boufleur T.R."/>
            <person name="Ciampi-Guillardi M."/>
            <person name="Sukno S.A."/>
            <person name="Thon M.R."/>
            <person name="Massola Junior N.S."/>
            <person name="Baroncelli R."/>
        </authorList>
    </citation>
    <scope>NUCLEOTIDE SEQUENCE</scope>
    <source>
        <strain evidence="2">LFN00145</strain>
    </source>
</reference>
<organism evidence="2 3">
    <name type="scientific">Colletotrichum plurivorum</name>
    <dbReference type="NCBI Taxonomy" id="2175906"/>
    <lineage>
        <taxon>Eukaryota</taxon>
        <taxon>Fungi</taxon>
        <taxon>Dikarya</taxon>
        <taxon>Ascomycota</taxon>
        <taxon>Pezizomycotina</taxon>
        <taxon>Sordariomycetes</taxon>
        <taxon>Hypocreomycetidae</taxon>
        <taxon>Glomerellales</taxon>
        <taxon>Glomerellaceae</taxon>
        <taxon>Colletotrichum</taxon>
        <taxon>Colletotrichum orchidearum species complex</taxon>
    </lineage>
</organism>
<name>A0A8H6NMH9_9PEZI</name>
<dbReference type="EMBL" id="WIGO01000020">
    <property type="protein sequence ID" value="KAF6838263.1"/>
    <property type="molecule type" value="Genomic_DNA"/>
</dbReference>
<dbReference type="AlphaFoldDB" id="A0A8H6NMH9"/>
<proteinExistence type="predicted"/>
<sequence length="96" mass="11095">MSQQQSSRLLSQFSMWHISSGIGACHCPCAQRHISKGLWATVLLTRDLHETRGRHMLTSRKQRREETSTRQESRRSQLVVTRDSLTLPYAYLEAPI</sequence>
<protein>
    <submittedName>
        <fullName evidence="2">Uncharacterized protein</fullName>
    </submittedName>
</protein>
<comment type="caution">
    <text evidence="2">The sequence shown here is derived from an EMBL/GenBank/DDBJ whole genome shotgun (WGS) entry which is preliminary data.</text>
</comment>
<dbReference type="Proteomes" id="UP000654918">
    <property type="component" value="Unassembled WGS sequence"/>
</dbReference>
<evidence type="ECO:0000313" key="3">
    <source>
        <dbReference type="Proteomes" id="UP000654918"/>
    </source>
</evidence>
<gene>
    <name evidence="2" type="ORF">CPLU01_02624</name>
</gene>